<sequence>MFSAIRPKNEEQLRDQPNCPICGSGYIDEYTVVPSVRINLAVEIYECANQHSWKKYPKSIPLESDTPSTLVEYRVPEPFRDVYRPLHDTQELQKLR</sequence>
<reference evidence="1" key="1">
    <citation type="journal article" date="2019" name="MBio">
        <title>Virus Genomes from Deep Sea Sediments Expand the Ocean Megavirome and Support Independent Origins of Viral Gigantism.</title>
        <authorList>
            <person name="Backstrom D."/>
            <person name="Yutin N."/>
            <person name="Jorgensen S.L."/>
            <person name="Dharamshi J."/>
            <person name="Homa F."/>
            <person name="Zaremba-Niedwiedzka K."/>
            <person name="Spang A."/>
            <person name="Wolf Y.I."/>
            <person name="Koonin E.V."/>
            <person name="Ettema T.J."/>
        </authorList>
    </citation>
    <scope>NUCLEOTIDE SEQUENCE</scope>
</reference>
<organism evidence="1">
    <name type="scientific">Marseillevirus LCMAC201</name>
    <dbReference type="NCBI Taxonomy" id="2506605"/>
    <lineage>
        <taxon>Viruses</taxon>
        <taxon>Varidnaviria</taxon>
        <taxon>Bamfordvirae</taxon>
        <taxon>Nucleocytoviricota</taxon>
        <taxon>Megaviricetes</taxon>
        <taxon>Pimascovirales</taxon>
        <taxon>Pimascovirales incertae sedis</taxon>
        <taxon>Marseilleviridae</taxon>
    </lineage>
</organism>
<name>A0A481YWR5_9VIRU</name>
<proteinExistence type="predicted"/>
<protein>
    <recommendedName>
        <fullName evidence="2">Restriction alleviation protein</fullName>
    </recommendedName>
</protein>
<dbReference type="EMBL" id="MK500349">
    <property type="protein sequence ID" value="QBK87331.1"/>
    <property type="molecule type" value="Genomic_DNA"/>
</dbReference>
<evidence type="ECO:0000313" key="1">
    <source>
        <dbReference type="EMBL" id="QBK87331.1"/>
    </source>
</evidence>
<accession>A0A481YWR5</accession>
<gene>
    <name evidence="1" type="ORF">LCMAC201_02410</name>
</gene>
<evidence type="ECO:0008006" key="2">
    <source>
        <dbReference type="Google" id="ProtNLM"/>
    </source>
</evidence>